<keyword evidence="1 2" id="KW-0238">DNA-binding</keyword>
<feature type="domain" description="OmpR/PhoB-type" evidence="4">
    <location>
        <begin position="203"/>
        <end position="300"/>
    </location>
</feature>
<dbReference type="SUPFAM" id="SSF46894">
    <property type="entry name" value="C-terminal effector domain of the bipartite response regulators"/>
    <property type="match status" value="1"/>
</dbReference>
<sequence length="312" mass="35155">MNTRLAANLSVLFTACMLVLSFSFGFHNYSVTQKAIVSDLNQALQQTIMQNSGQWMNQDTLKTYSRLSALFGNPVSIESYNKDFAEALKFEQLKDKSGIIIHVKNKKSIGKPVADTTPGKDQTQNYLASDTVIWLSANSNLPESSQEDLGISFQGYVNYSTSDVLALTDKKAPLLLLIAAFIAGCLSWVLMRRKQAETPVQKENLIAFGNLTFSCDKAYFFKEDQEKLRLTPQQYKVMEMFFLSSSHVLARTDICDALWPGKENADETLNTLIRRLRPLIEDNSNLKITTDRGRAYQLEIKEPVTEVYTQTA</sequence>
<dbReference type="GO" id="GO:0003677">
    <property type="term" value="F:DNA binding"/>
    <property type="evidence" value="ECO:0007669"/>
    <property type="project" value="UniProtKB-UniRule"/>
</dbReference>
<evidence type="ECO:0000256" key="3">
    <source>
        <dbReference type="SAM" id="Phobius"/>
    </source>
</evidence>
<dbReference type="InterPro" id="IPR016032">
    <property type="entry name" value="Sig_transdc_resp-reg_C-effctor"/>
</dbReference>
<keyword evidence="3" id="KW-1133">Transmembrane helix</keyword>
<name>A0A0F5IUF2_9BACT</name>
<evidence type="ECO:0000313" key="5">
    <source>
        <dbReference type="EMBL" id="KKB49174.1"/>
    </source>
</evidence>
<dbReference type="SMART" id="SM00862">
    <property type="entry name" value="Trans_reg_C"/>
    <property type="match status" value="1"/>
</dbReference>
<feature type="DNA-binding region" description="OmpR/PhoB-type" evidence="2">
    <location>
        <begin position="203"/>
        <end position="300"/>
    </location>
</feature>
<dbReference type="GO" id="GO:0006355">
    <property type="term" value="P:regulation of DNA-templated transcription"/>
    <property type="evidence" value="ECO:0007669"/>
    <property type="project" value="InterPro"/>
</dbReference>
<reference evidence="5 6" key="1">
    <citation type="submission" date="2013-04" db="EMBL/GenBank/DDBJ databases">
        <title>The Genome Sequence of Parabacteroides gordonii DSM 23371.</title>
        <authorList>
            <consortium name="The Broad Institute Genomics Platform"/>
            <person name="Earl A."/>
            <person name="Ward D."/>
            <person name="Feldgarden M."/>
            <person name="Gevers D."/>
            <person name="Martens E."/>
            <person name="Sakamoto M."/>
            <person name="Benno Y."/>
            <person name="Suzuki N."/>
            <person name="Matsunaga N."/>
            <person name="Koshihara K."/>
            <person name="Seki M."/>
            <person name="Komiya H."/>
            <person name="Walker B."/>
            <person name="Young S."/>
            <person name="Zeng Q."/>
            <person name="Gargeya S."/>
            <person name="Fitzgerald M."/>
            <person name="Haas B."/>
            <person name="Abouelleil A."/>
            <person name="Allen A.W."/>
            <person name="Alvarado L."/>
            <person name="Arachchi H.M."/>
            <person name="Berlin A.M."/>
            <person name="Chapman S.B."/>
            <person name="Gainer-Dewar J."/>
            <person name="Goldberg J."/>
            <person name="Griggs A."/>
            <person name="Gujja S."/>
            <person name="Hansen M."/>
            <person name="Howarth C."/>
            <person name="Imamovic A."/>
            <person name="Ireland A."/>
            <person name="Larimer J."/>
            <person name="McCowan C."/>
            <person name="Murphy C."/>
            <person name="Pearson M."/>
            <person name="Poon T.W."/>
            <person name="Priest M."/>
            <person name="Roberts A."/>
            <person name="Saif S."/>
            <person name="Shea T."/>
            <person name="Sisk P."/>
            <person name="Sykes S."/>
            <person name="Wortman J."/>
            <person name="Nusbaum C."/>
            <person name="Birren B."/>
        </authorList>
    </citation>
    <scope>NUCLEOTIDE SEQUENCE [LARGE SCALE GENOMIC DNA]</scope>
    <source>
        <strain evidence="5 6">MS-1</strain>
    </source>
</reference>
<evidence type="ECO:0000313" key="6">
    <source>
        <dbReference type="Proteomes" id="UP000033035"/>
    </source>
</evidence>
<keyword evidence="3" id="KW-0472">Membrane</keyword>
<feature type="transmembrane region" description="Helical" evidence="3">
    <location>
        <begin position="172"/>
        <end position="191"/>
    </location>
</feature>
<keyword evidence="3" id="KW-0812">Transmembrane</keyword>
<accession>A0A0F5IUF2</accession>
<dbReference type="Pfam" id="PF00486">
    <property type="entry name" value="Trans_reg_C"/>
    <property type="match status" value="1"/>
</dbReference>
<gene>
    <name evidence="5" type="ORF">HMPREF1536_04238</name>
</gene>
<dbReference type="GO" id="GO:0000160">
    <property type="term" value="P:phosphorelay signal transduction system"/>
    <property type="evidence" value="ECO:0007669"/>
    <property type="project" value="InterPro"/>
</dbReference>
<keyword evidence="6" id="KW-1185">Reference proteome</keyword>
<organism evidence="5 6">
    <name type="scientific">Parabacteroides gordonii MS-1 = DSM 23371</name>
    <dbReference type="NCBI Taxonomy" id="1203610"/>
    <lineage>
        <taxon>Bacteria</taxon>
        <taxon>Pseudomonadati</taxon>
        <taxon>Bacteroidota</taxon>
        <taxon>Bacteroidia</taxon>
        <taxon>Bacteroidales</taxon>
        <taxon>Tannerellaceae</taxon>
        <taxon>Parabacteroides</taxon>
    </lineage>
</organism>
<protein>
    <recommendedName>
        <fullName evidence="4">OmpR/PhoB-type domain-containing protein</fullName>
    </recommendedName>
</protein>
<evidence type="ECO:0000259" key="4">
    <source>
        <dbReference type="PROSITE" id="PS51755"/>
    </source>
</evidence>
<dbReference type="PROSITE" id="PS51257">
    <property type="entry name" value="PROKAR_LIPOPROTEIN"/>
    <property type="match status" value="1"/>
</dbReference>
<comment type="caution">
    <text evidence="5">The sequence shown here is derived from an EMBL/GenBank/DDBJ whole genome shotgun (WGS) entry which is preliminary data.</text>
</comment>
<dbReference type="STRING" id="1203610.HMPREF1536_04238"/>
<proteinExistence type="predicted"/>
<dbReference type="InterPro" id="IPR036388">
    <property type="entry name" value="WH-like_DNA-bd_sf"/>
</dbReference>
<dbReference type="Proteomes" id="UP000033035">
    <property type="component" value="Unassembled WGS sequence"/>
</dbReference>
<dbReference type="AlphaFoldDB" id="A0A0F5IUF2"/>
<dbReference type="HOGENOM" id="CLU_080714_0_0_10"/>
<dbReference type="PROSITE" id="PS51755">
    <property type="entry name" value="OMPR_PHOB"/>
    <property type="match status" value="1"/>
</dbReference>
<dbReference type="RefSeq" id="WP_028729251.1">
    <property type="nucleotide sequence ID" value="NZ_KE386763.1"/>
</dbReference>
<dbReference type="Gene3D" id="1.10.10.10">
    <property type="entry name" value="Winged helix-like DNA-binding domain superfamily/Winged helix DNA-binding domain"/>
    <property type="match status" value="1"/>
</dbReference>
<dbReference type="CDD" id="cd00383">
    <property type="entry name" value="trans_reg_C"/>
    <property type="match status" value="1"/>
</dbReference>
<evidence type="ECO:0000256" key="2">
    <source>
        <dbReference type="PROSITE-ProRule" id="PRU01091"/>
    </source>
</evidence>
<dbReference type="PATRIC" id="fig|1203610.3.peg.4312"/>
<dbReference type="InterPro" id="IPR001867">
    <property type="entry name" value="OmpR/PhoB-type_DNA-bd"/>
</dbReference>
<evidence type="ECO:0000256" key="1">
    <source>
        <dbReference type="ARBA" id="ARBA00023125"/>
    </source>
</evidence>
<dbReference type="EMBL" id="AQHW01000025">
    <property type="protein sequence ID" value="KKB49174.1"/>
    <property type="molecule type" value="Genomic_DNA"/>
</dbReference>